<dbReference type="Pfam" id="PF00455">
    <property type="entry name" value="DeoRC"/>
    <property type="match status" value="1"/>
</dbReference>
<dbReference type="AlphaFoldDB" id="A0A828PHD0"/>
<dbReference type="NCBIfam" id="NF010034">
    <property type="entry name" value="PRK13509.1"/>
    <property type="match status" value="1"/>
</dbReference>
<dbReference type="PROSITE" id="PS51000">
    <property type="entry name" value="HTH_DEOR_2"/>
    <property type="match status" value="1"/>
</dbReference>
<dbReference type="PANTHER" id="PTHR30363:SF55">
    <property type="entry name" value="HTH-TYPE TRANSCRIPTIONAL REGULATOR ULAR"/>
    <property type="match status" value="1"/>
</dbReference>
<dbReference type="InterPro" id="IPR014036">
    <property type="entry name" value="DeoR-like_C"/>
</dbReference>
<dbReference type="SMART" id="SM00420">
    <property type="entry name" value="HTH_DEOR"/>
    <property type="match status" value="1"/>
</dbReference>
<dbReference type="Proteomes" id="UP000005341">
    <property type="component" value="Unassembled WGS sequence"/>
</dbReference>
<dbReference type="InterPro" id="IPR018356">
    <property type="entry name" value="Tscrpt_reg_HTH_DeoR_CS"/>
</dbReference>
<evidence type="ECO:0000256" key="2">
    <source>
        <dbReference type="ARBA" id="ARBA00023125"/>
    </source>
</evidence>
<name>A0A828PHD0_ACTPL</name>
<dbReference type="Pfam" id="PF08220">
    <property type="entry name" value="HTH_DeoR"/>
    <property type="match status" value="1"/>
</dbReference>
<dbReference type="EMBL" id="ADOG01000037">
    <property type="protein sequence ID" value="EFM91091.1"/>
    <property type="molecule type" value="Genomic_DNA"/>
</dbReference>
<dbReference type="GO" id="GO:0003677">
    <property type="term" value="F:DNA binding"/>
    <property type="evidence" value="ECO:0007669"/>
    <property type="project" value="UniProtKB-KW"/>
</dbReference>
<dbReference type="Gene3D" id="1.10.10.10">
    <property type="entry name" value="Winged helix-like DNA-binding domain superfamily/Winged helix DNA-binding domain"/>
    <property type="match status" value="1"/>
</dbReference>
<dbReference type="Gene3D" id="3.40.50.1360">
    <property type="match status" value="1"/>
</dbReference>
<dbReference type="PRINTS" id="PR00037">
    <property type="entry name" value="HTHLACR"/>
</dbReference>
<reference evidence="5 6" key="1">
    <citation type="journal article" date="2010" name="J. Bacteriol.">
        <title>Comparative genomic characterization of Actinobacillus pleuropneumoniae.</title>
        <authorList>
            <person name="Xu Z."/>
            <person name="Chen X."/>
            <person name="Li L."/>
            <person name="Li T."/>
            <person name="Wang S."/>
            <person name="Chen H."/>
            <person name="Zhou R."/>
        </authorList>
    </citation>
    <scope>NUCLEOTIDE SEQUENCE [LARGE SCALE GENOMIC DNA]</scope>
    <source>
        <strain evidence="5 6">Femo</strain>
    </source>
</reference>
<evidence type="ECO:0000259" key="4">
    <source>
        <dbReference type="PROSITE" id="PS51000"/>
    </source>
</evidence>
<dbReference type="InterPro" id="IPR050313">
    <property type="entry name" value="Carb_Metab_HTH_regulators"/>
</dbReference>
<keyword evidence="3" id="KW-0804">Transcription</keyword>
<organism evidence="5 6">
    <name type="scientific">Actinobacillus pleuropneumoniae serovar 6 str. Femo</name>
    <dbReference type="NCBI Taxonomy" id="754256"/>
    <lineage>
        <taxon>Bacteria</taxon>
        <taxon>Pseudomonadati</taxon>
        <taxon>Pseudomonadota</taxon>
        <taxon>Gammaproteobacteria</taxon>
        <taxon>Pasteurellales</taxon>
        <taxon>Pasteurellaceae</taxon>
        <taxon>Actinobacillus</taxon>
    </lineage>
</organism>
<dbReference type="SUPFAM" id="SSF46785">
    <property type="entry name" value="Winged helix' DNA-binding domain"/>
    <property type="match status" value="1"/>
</dbReference>
<dbReference type="InterPro" id="IPR001034">
    <property type="entry name" value="DeoR_HTH"/>
</dbReference>
<evidence type="ECO:0000256" key="3">
    <source>
        <dbReference type="ARBA" id="ARBA00023163"/>
    </source>
</evidence>
<dbReference type="SUPFAM" id="SSF100950">
    <property type="entry name" value="NagB/RpiA/CoA transferase-like"/>
    <property type="match status" value="1"/>
</dbReference>
<dbReference type="InterPro" id="IPR037171">
    <property type="entry name" value="NagB/RpiA_transferase-like"/>
</dbReference>
<evidence type="ECO:0000313" key="6">
    <source>
        <dbReference type="Proteomes" id="UP000005341"/>
    </source>
</evidence>
<dbReference type="PANTHER" id="PTHR30363">
    <property type="entry name" value="HTH-TYPE TRANSCRIPTIONAL REGULATOR SRLR-RELATED"/>
    <property type="match status" value="1"/>
</dbReference>
<keyword evidence="1" id="KW-0805">Transcription regulation</keyword>
<gene>
    <name evidence="5" type="ORF">appser6_18640</name>
</gene>
<dbReference type="SMART" id="SM01134">
    <property type="entry name" value="DeoRC"/>
    <property type="match status" value="1"/>
</dbReference>
<dbReference type="PROSITE" id="PS00894">
    <property type="entry name" value="HTH_DEOR_1"/>
    <property type="match status" value="1"/>
</dbReference>
<evidence type="ECO:0000256" key="1">
    <source>
        <dbReference type="ARBA" id="ARBA00023015"/>
    </source>
</evidence>
<accession>A0A828PHD0</accession>
<dbReference type="InterPro" id="IPR036388">
    <property type="entry name" value="WH-like_DNA-bd_sf"/>
</dbReference>
<dbReference type="InterPro" id="IPR036390">
    <property type="entry name" value="WH_DNA-bd_sf"/>
</dbReference>
<dbReference type="GO" id="GO:0003700">
    <property type="term" value="F:DNA-binding transcription factor activity"/>
    <property type="evidence" value="ECO:0007669"/>
    <property type="project" value="InterPro"/>
</dbReference>
<sequence>MVMNEIFRHKKLLAALEAKQMLSTLEIMHLLNVSPATARRDINKLSEQKKLRKVRNGAEAINVQKSIEQDKPINNFDEKRRIAEAASRLCREGDSVILTCGSTMQLLGQALCGQKLQIITNFLPLANYLIEQQHDDVVIMGGQYNKNKKVTLSLNQQNEFMYAANIMFTSGKGFTPEGLFKTDMIIANSEAQMSSKASKYVVLLDSTKLGKEIGMLFRDINNVDLLITGKEADPNIVQSIRDKGVEIILA</sequence>
<evidence type="ECO:0000313" key="5">
    <source>
        <dbReference type="EMBL" id="EFM91091.1"/>
    </source>
</evidence>
<protein>
    <submittedName>
        <fullName evidence="5">HTH-type transcriptional regulator ulaR</fullName>
    </submittedName>
</protein>
<comment type="caution">
    <text evidence="5">The sequence shown here is derived from an EMBL/GenBank/DDBJ whole genome shotgun (WGS) entry which is preliminary data.</text>
</comment>
<feature type="domain" description="HTH deoR-type" evidence="4">
    <location>
        <begin position="5"/>
        <end position="60"/>
    </location>
</feature>
<proteinExistence type="predicted"/>
<keyword evidence="2" id="KW-0238">DNA-binding</keyword>